<name>W6M7K6_9GAMM</name>
<organism evidence="2 3">
    <name type="scientific">Candidatus Competibacter denitrificans Run_A_D11</name>
    <dbReference type="NCBI Taxonomy" id="1400863"/>
    <lineage>
        <taxon>Bacteria</taxon>
        <taxon>Pseudomonadati</taxon>
        <taxon>Pseudomonadota</taxon>
        <taxon>Gammaproteobacteria</taxon>
        <taxon>Candidatus Competibacteraceae</taxon>
        <taxon>Candidatus Competibacter</taxon>
    </lineage>
</organism>
<gene>
    <name evidence="2" type="ORF">BN873_740003</name>
</gene>
<protein>
    <recommendedName>
        <fullName evidence="1">BioF2-like acetyltransferase domain-containing protein</fullName>
    </recommendedName>
</protein>
<evidence type="ECO:0000313" key="2">
    <source>
        <dbReference type="EMBL" id="CDI03956.1"/>
    </source>
</evidence>
<dbReference type="PANTHER" id="PTHR36174">
    <property type="entry name" value="LIPID II:GLYCINE GLYCYLTRANSFERASE"/>
    <property type="match status" value="1"/>
</dbReference>
<feature type="domain" description="BioF2-like acetyltransferase" evidence="1">
    <location>
        <begin position="211"/>
        <end position="326"/>
    </location>
</feature>
<dbReference type="OrthoDB" id="9773932at2"/>
<dbReference type="PANTHER" id="PTHR36174:SF1">
    <property type="entry name" value="LIPID II:GLYCINE GLYCYLTRANSFERASE"/>
    <property type="match status" value="1"/>
</dbReference>
<dbReference type="InterPro" id="IPR038740">
    <property type="entry name" value="BioF2-like_GNAT_dom"/>
</dbReference>
<dbReference type="Gene3D" id="3.40.630.30">
    <property type="match status" value="1"/>
</dbReference>
<dbReference type="RefSeq" id="WP_082161325.1">
    <property type="nucleotide sequence ID" value="NZ_CBTJ020000085.1"/>
</dbReference>
<dbReference type="AlphaFoldDB" id="W6M7K6"/>
<accession>W6M7K6</accession>
<evidence type="ECO:0000313" key="3">
    <source>
        <dbReference type="Proteomes" id="UP000035760"/>
    </source>
</evidence>
<proteinExistence type="predicted"/>
<dbReference type="Pfam" id="PF13480">
    <property type="entry name" value="Acetyltransf_6"/>
    <property type="match status" value="1"/>
</dbReference>
<reference evidence="2" key="1">
    <citation type="submission" date="2013-07" db="EMBL/GenBank/DDBJ databases">
        <authorList>
            <person name="McIlroy S."/>
        </authorList>
    </citation>
    <scope>NUCLEOTIDE SEQUENCE [LARGE SCALE GENOMIC DNA]</scope>
    <source>
        <strain evidence="2">Run_A_D11</strain>
    </source>
</reference>
<evidence type="ECO:0000259" key="1">
    <source>
        <dbReference type="Pfam" id="PF13480"/>
    </source>
</evidence>
<dbReference type="EMBL" id="CBTJ020000085">
    <property type="protein sequence ID" value="CDI03956.1"/>
    <property type="molecule type" value="Genomic_DNA"/>
</dbReference>
<keyword evidence="3" id="KW-1185">Reference proteome</keyword>
<dbReference type="Proteomes" id="UP000035760">
    <property type="component" value="Unassembled WGS sequence"/>
</dbReference>
<dbReference type="InterPro" id="IPR050644">
    <property type="entry name" value="PG_Glycine_Bridge_Synth"/>
</dbReference>
<dbReference type="STRING" id="1400863.BN873_740003"/>
<dbReference type="InterPro" id="IPR016181">
    <property type="entry name" value="Acyl_CoA_acyltransferase"/>
</dbReference>
<sequence>MEQQRLILDSANLLRFNAFLSGHKYGCVYHLPGWSNAIEAAYNFKTYMLLKKASEIMFPHANNLFCNENESVVGYLPLVHITRYLFSDSLISMPFCDSGGILSIDRNIERMLIEQGLQVADTLRVPTLELRQYQPLACLDDQEFIDEILPYRLKRVKIFTDWYVFALPSINKVRMLIDLPIDPGLLMASFKPKLRSQIRKPIKEGLIAKIGGIELIDDFYNIFAENMRDLGSPVHSKKFIAETLITFPNAANVCIIYNNGRPLAGGVTIGFKDTLSNPWASSLRRYSHLAPNMLLYWSMLEFACQNGYQFFDFGRSTPGEGTYKFKEQWGARSEPLYWYRFSKTGDQGWSDQANQDKMRKAIECWKKLPVPLTKIIGPRIRKYISL</sequence>
<dbReference type="SUPFAM" id="SSF55729">
    <property type="entry name" value="Acyl-CoA N-acyltransferases (Nat)"/>
    <property type="match status" value="1"/>
</dbReference>
<comment type="caution">
    <text evidence="2">The sequence shown here is derived from an EMBL/GenBank/DDBJ whole genome shotgun (WGS) entry which is preliminary data.</text>
</comment>
<reference evidence="2" key="2">
    <citation type="submission" date="2014-03" db="EMBL/GenBank/DDBJ databases">
        <title>Candidatus Competibacter-lineage genomes retrieved from metagenomes reveal functional metabolic diversity.</title>
        <authorList>
            <person name="McIlroy S.J."/>
            <person name="Albertsen M."/>
            <person name="Andresen E.K."/>
            <person name="Saunders A.M."/>
            <person name="Kristiansen R."/>
            <person name="Stokholm-Bjerregaard M."/>
            <person name="Nielsen K.L."/>
            <person name="Nielsen P.H."/>
        </authorList>
    </citation>
    <scope>NUCLEOTIDE SEQUENCE</scope>
    <source>
        <strain evidence="2">Run_A_D11</strain>
    </source>
</reference>